<reference evidence="3 4" key="1">
    <citation type="submission" date="2021-04" db="EMBL/GenBank/DDBJ databases">
        <title>Novel species identification of genus Shewanella.</title>
        <authorList>
            <person name="Liu G."/>
        </authorList>
    </citation>
    <scope>NUCLEOTIDE SEQUENCE [LARGE SCALE GENOMIC DNA]</scope>
    <source>
        <strain evidence="3 4">FJAT-54481</strain>
    </source>
</reference>
<feature type="transmembrane region" description="Helical" evidence="2">
    <location>
        <begin position="601"/>
        <end position="623"/>
    </location>
</feature>
<feature type="transmembrane region" description="Helical" evidence="2">
    <location>
        <begin position="573"/>
        <end position="589"/>
    </location>
</feature>
<evidence type="ECO:0000313" key="4">
    <source>
        <dbReference type="Proteomes" id="UP000679575"/>
    </source>
</evidence>
<feature type="transmembrane region" description="Helical" evidence="2">
    <location>
        <begin position="20"/>
        <end position="40"/>
    </location>
</feature>
<keyword evidence="2" id="KW-0812">Transmembrane</keyword>
<evidence type="ECO:0000256" key="2">
    <source>
        <dbReference type="SAM" id="Phobius"/>
    </source>
</evidence>
<proteinExistence type="predicted"/>
<feature type="transmembrane region" description="Helical" evidence="2">
    <location>
        <begin position="295"/>
        <end position="318"/>
    </location>
</feature>
<feature type="transmembrane region" description="Helical" evidence="2">
    <location>
        <begin position="539"/>
        <end position="557"/>
    </location>
</feature>
<evidence type="ECO:0000313" key="3">
    <source>
        <dbReference type="EMBL" id="QUN06224.1"/>
    </source>
</evidence>
<dbReference type="PANTHER" id="PTHR34219:SF4">
    <property type="entry name" value="PEPSY DOMAIN-CONTAINING PROTEIN"/>
    <property type="match status" value="1"/>
</dbReference>
<sequence>MNFDQPRSLRKSMTWVHTWTGLLMGWLLFAIFVTGTLSFYRQELTNWMQPEIQQASIHDNGLGLQRALTLLQQQAPAAEQWNIELPNPRNPIYTMRWSNPGEAQDGHSHNGGGGENAKQTADNAATAQGTNNQDHSPFTHHQRQKADADAASARIKPEGSAWHNRPERRDSDAEQPRPSSDNYWQHAEKNHDTETDSNMQQPNAEHSAFRSNNLNTAAFTERENTARATNRQAEGNSVASEQQRHQANGARGMHQLLMDPATGNQLHARETAGGNFLYQFHYQLYGMPRGLGRTIVGIATLFMFVAIITGVIIHRNIFKDFFSFRPAKGQRSWLDGHAASSVAALPFHLIFTFSGLLLVAGQLLPMVAGANYDGDIGSFMRDIRGKRPDAGFVAPAAQAPLPNLSEILADARNRSPEGISSVTINNPGKVDVNVAVTTLKGELFGGRSSLQTLNYNGISGELLTGTSQSHSNSAFIWRFMTATHMGLFANPLVRGLLFLSGVLGCLMIASGLAMWLVAREKTQQQLGYLPTGHRLVQRLNVAAVAGLILALGGYFWANRLVPAAMDGRQQLEIYSFFGVWLLAFIHAFIRPYGAAWKEQLWLAGVLLAAMPVLNGISGGAFIWQSISRGQYAVAGVDLTTLGLGIALCYTASKIRSRAIATTDEKDAPLTPHNQGV</sequence>
<dbReference type="InterPro" id="IPR005625">
    <property type="entry name" value="PepSY-ass_TM"/>
</dbReference>
<feature type="transmembrane region" description="Helical" evidence="2">
    <location>
        <begin position="629"/>
        <end position="649"/>
    </location>
</feature>
<feature type="compositionally biased region" description="Polar residues" evidence="1">
    <location>
        <begin position="196"/>
        <end position="218"/>
    </location>
</feature>
<dbReference type="PANTHER" id="PTHR34219">
    <property type="entry name" value="IRON-REGULATED INNER MEMBRANE PROTEIN-RELATED"/>
    <property type="match status" value="1"/>
</dbReference>
<gene>
    <name evidence="3" type="ORF">KDN34_01765</name>
</gene>
<feature type="transmembrane region" description="Helical" evidence="2">
    <location>
        <begin position="498"/>
        <end position="518"/>
    </location>
</feature>
<protein>
    <submittedName>
        <fullName evidence="3">PepSY domain-containing protein</fullName>
    </submittedName>
</protein>
<feature type="compositionally biased region" description="Polar residues" evidence="1">
    <location>
        <begin position="117"/>
        <end position="136"/>
    </location>
</feature>
<feature type="compositionally biased region" description="Polar residues" evidence="1">
    <location>
        <begin position="226"/>
        <end position="241"/>
    </location>
</feature>
<feature type="compositionally biased region" description="Basic and acidic residues" evidence="1">
    <location>
        <begin position="164"/>
        <end position="175"/>
    </location>
</feature>
<dbReference type="Pfam" id="PF03929">
    <property type="entry name" value="PepSY_TM"/>
    <property type="match status" value="1"/>
</dbReference>
<evidence type="ECO:0000256" key="1">
    <source>
        <dbReference type="SAM" id="MobiDB-lite"/>
    </source>
</evidence>
<accession>A0ABX7YU94</accession>
<organism evidence="3 4">
    <name type="scientific">Shewanella yunxiaonensis</name>
    <dbReference type="NCBI Taxonomy" id="2829809"/>
    <lineage>
        <taxon>Bacteria</taxon>
        <taxon>Pseudomonadati</taxon>
        <taxon>Pseudomonadota</taxon>
        <taxon>Gammaproteobacteria</taxon>
        <taxon>Alteromonadales</taxon>
        <taxon>Shewanellaceae</taxon>
        <taxon>Shewanella</taxon>
    </lineage>
</organism>
<dbReference type="Proteomes" id="UP000679575">
    <property type="component" value="Chromosome"/>
</dbReference>
<feature type="transmembrane region" description="Helical" evidence="2">
    <location>
        <begin position="338"/>
        <end position="359"/>
    </location>
</feature>
<feature type="region of interest" description="Disordered" evidence="1">
    <location>
        <begin position="85"/>
        <end position="248"/>
    </location>
</feature>
<keyword evidence="4" id="KW-1185">Reference proteome</keyword>
<name>A0ABX7YU94_9GAMM</name>
<dbReference type="EMBL" id="CP073587">
    <property type="protein sequence ID" value="QUN06224.1"/>
    <property type="molecule type" value="Genomic_DNA"/>
</dbReference>
<keyword evidence="2" id="KW-0472">Membrane</keyword>
<keyword evidence="2" id="KW-1133">Transmembrane helix</keyword>
<dbReference type="RefSeq" id="WP_212595240.1">
    <property type="nucleotide sequence ID" value="NZ_CP073587.1"/>
</dbReference>